<dbReference type="InterPro" id="IPR038753">
    <property type="entry name" value="NFKBIL1"/>
</dbReference>
<name>A0AAN8MVS4_9PEZI</name>
<dbReference type="GO" id="GO:0043124">
    <property type="term" value="P:negative regulation of canonical NF-kappaB signal transduction"/>
    <property type="evidence" value="ECO:0007669"/>
    <property type="project" value="InterPro"/>
</dbReference>
<keyword evidence="8" id="KW-1185">Reference proteome</keyword>
<keyword evidence="5" id="KW-0539">Nucleus</keyword>
<accession>A0AAN8MVS4</accession>
<keyword evidence="2" id="KW-0597">Phosphoprotein</keyword>
<dbReference type="GO" id="GO:0005634">
    <property type="term" value="C:nucleus"/>
    <property type="evidence" value="ECO:0007669"/>
    <property type="project" value="UniProtKB-SubCell"/>
</dbReference>
<dbReference type="PANTHER" id="PTHR15263">
    <property type="entry name" value="I-KAPPA-B-LIKE PROTEIN IKBL"/>
    <property type="match status" value="1"/>
</dbReference>
<feature type="compositionally biased region" description="Basic residues" evidence="6">
    <location>
        <begin position="33"/>
        <end position="47"/>
    </location>
</feature>
<evidence type="ECO:0000256" key="4">
    <source>
        <dbReference type="ARBA" id="ARBA00023043"/>
    </source>
</evidence>
<evidence type="ECO:0000313" key="8">
    <source>
        <dbReference type="Proteomes" id="UP001313282"/>
    </source>
</evidence>
<feature type="compositionally biased region" description="Basic and acidic residues" evidence="6">
    <location>
        <begin position="48"/>
        <end position="57"/>
    </location>
</feature>
<keyword evidence="4" id="KW-0040">ANK repeat</keyword>
<evidence type="ECO:0000256" key="3">
    <source>
        <dbReference type="ARBA" id="ARBA00022737"/>
    </source>
</evidence>
<evidence type="ECO:0000256" key="6">
    <source>
        <dbReference type="SAM" id="MobiDB-lite"/>
    </source>
</evidence>
<evidence type="ECO:0000256" key="1">
    <source>
        <dbReference type="ARBA" id="ARBA00004123"/>
    </source>
</evidence>
<dbReference type="PANTHER" id="PTHR15263:SF1">
    <property type="entry name" value="NF-KAPPA-B INHIBITOR-LIKE PROTEIN 1"/>
    <property type="match status" value="1"/>
</dbReference>
<proteinExistence type="predicted"/>
<sequence length="351" mass="41960">MIKQYIHDIIIDIMEDISKSSGIDNAYTTSTAKKGKLKLKSKRRSHRHDSNDQERERERRRRHRSHTRSRSRSRSRSASPPSRRKRKQPTVAETDDPALYDDVFLPGQNSFKYKDPETAFRESLFEAMADDEGAAYWEGVYGQPIHLYERPKVENEKGELETMTDEEYAEYVRRRMYEKTDEYMEKERKRIKKEREREKKQEEEDRAEWQRRERERLLLEKERRSRKNIEKIKKAWAIYTGIWDDITKKERPKSGRIEVPWPVESGRRKDVSKEAIENFFKSAPKADGGTDSSESKSYADILRLERVRWHPDKALQRWGREAISDDILQGITAVFQIIDSLWAEERESEKR</sequence>
<protein>
    <submittedName>
        <fullName evidence="7">Uncharacterized protein</fullName>
    </submittedName>
</protein>
<evidence type="ECO:0000256" key="2">
    <source>
        <dbReference type="ARBA" id="ARBA00022553"/>
    </source>
</evidence>
<reference evidence="7 8" key="1">
    <citation type="submission" date="2019-10" db="EMBL/GenBank/DDBJ databases">
        <authorList>
            <person name="Palmer J.M."/>
        </authorList>
    </citation>
    <scope>NUCLEOTIDE SEQUENCE [LARGE SCALE GENOMIC DNA]</scope>
    <source>
        <strain evidence="7 8">TWF718</strain>
    </source>
</reference>
<gene>
    <name evidence="7" type="ORF">TWF718_006037</name>
</gene>
<dbReference type="Proteomes" id="UP001313282">
    <property type="component" value="Unassembled WGS sequence"/>
</dbReference>
<feature type="region of interest" description="Disordered" evidence="6">
    <location>
        <begin position="184"/>
        <end position="210"/>
    </location>
</feature>
<comment type="subcellular location">
    <subcellularLocation>
        <location evidence="1">Nucleus</location>
    </subcellularLocation>
</comment>
<comment type="caution">
    <text evidence="7">The sequence shown here is derived from an EMBL/GenBank/DDBJ whole genome shotgun (WGS) entry which is preliminary data.</text>
</comment>
<evidence type="ECO:0000313" key="7">
    <source>
        <dbReference type="EMBL" id="KAK6348227.1"/>
    </source>
</evidence>
<feature type="compositionally biased region" description="Polar residues" evidence="6">
    <location>
        <begin position="23"/>
        <end position="32"/>
    </location>
</feature>
<feature type="region of interest" description="Disordered" evidence="6">
    <location>
        <begin position="23"/>
        <end position="107"/>
    </location>
</feature>
<dbReference type="AlphaFoldDB" id="A0AAN8MVS4"/>
<feature type="compositionally biased region" description="Basic residues" evidence="6">
    <location>
        <begin position="58"/>
        <end position="75"/>
    </location>
</feature>
<dbReference type="EMBL" id="JAVHNR010000003">
    <property type="protein sequence ID" value="KAK6348227.1"/>
    <property type="molecule type" value="Genomic_DNA"/>
</dbReference>
<organism evidence="7 8">
    <name type="scientific">Orbilia javanica</name>
    <dbReference type="NCBI Taxonomy" id="47235"/>
    <lineage>
        <taxon>Eukaryota</taxon>
        <taxon>Fungi</taxon>
        <taxon>Dikarya</taxon>
        <taxon>Ascomycota</taxon>
        <taxon>Pezizomycotina</taxon>
        <taxon>Orbiliomycetes</taxon>
        <taxon>Orbiliales</taxon>
        <taxon>Orbiliaceae</taxon>
        <taxon>Orbilia</taxon>
    </lineage>
</organism>
<evidence type="ECO:0000256" key="5">
    <source>
        <dbReference type="ARBA" id="ARBA00023242"/>
    </source>
</evidence>
<keyword evidence="3" id="KW-0677">Repeat</keyword>